<dbReference type="AlphaFoldDB" id="A0AAN9W0L0"/>
<dbReference type="EMBL" id="JAZDUA010000113">
    <property type="protein sequence ID" value="KAK7867669.1"/>
    <property type="molecule type" value="Genomic_DNA"/>
</dbReference>
<keyword evidence="3" id="KW-1185">Reference proteome</keyword>
<evidence type="ECO:0000313" key="2">
    <source>
        <dbReference type="EMBL" id="KAK7867669.1"/>
    </source>
</evidence>
<accession>A0AAN9W0L0</accession>
<feature type="region of interest" description="Disordered" evidence="1">
    <location>
        <begin position="69"/>
        <end position="88"/>
    </location>
</feature>
<organism evidence="2 3">
    <name type="scientific">Gryllus longicercus</name>
    <dbReference type="NCBI Taxonomy" id="2509291"/>
    <lineage>
        <taxon>Eukaryota</taxon>
        <taxon>Metazoa</taxon>
        <taxon>Ecdysozoa</taxon>
        <taxon>Arthropoda</taxon>
        <taxon>Hexapoda</taxon>
        <taxon>Insecta</taxon>
        <taxon>Pterygota</taxon>
        <taxon>Neoptera</taxon>
        <taxon>Polyneoptera</taxon>
        <taxon>Orthoptera</taxon>
        <taxon>Ensifera</taxon>
        <taxon>Gryllidea</taxon>
        <taxon>Grylloidea</taxon>
        <taxon>Gryllidae</taxon>
        <taxon>Gryllinae</taxon>
        <taxon>Gryllus</taxon>
    </lineage>
</organism>
<proteinExistence type="predicted"/>
<evidence type="ECO:0000256" key="1">
    <source>
        <dbReference type="SAM" id="MobiDB-lite"/>
    </source>
</evidence>
<gene>
    <name evidence="2" type="ORF">R5R35_011550</name>
</gene>
<evidence type="ECO:0000313" key="3">
    <source>
        <dbReference type="Proteomes" id="UP001378592"/>
    </source>
</evidence>
<reference evidence="2 3" key="1">
    <citation type="submission" date="2024-03" db="EMBL/GenBank/DDBJ databases">
        <title>The genome assembly and annotation of the cricket Gryllus longicercus Weissman &amp; Gray.</title>
        <authorList>
            <person name="Szrajer S."/>
            <person name="Gray D."/>
            <person name="Ylla G."/>
        </authorList>
    </citation>
    <scope>NUCLEOTIDE SEQUENCE [LARGE SCALE GENOMIC DNA]</scope>
    <source>
        <strain evidence="2">DAG 2021-001</strain>
        <tissue evidence="2">Whole body minus gut</tissue>
    </source>
</reference>
<sequence>MSEQNFIDIAKNATVNKSISKYEEKCLSKLYSKFQQLLEDAMKSDIDEYIEKSGFLEAQETISRTIPDNVPTSSAAAWRPSGDPHQDMKSHEAENLMKCNEMLQDVVDEQVVKIQCLKQDIAHKRVLTHQLMKTLTNMQEDFMKLSSNNSSLQDLIVEMLSFLNRDVKK</sequence>
<comment type="caution">
    <text evidence="2">The sequence shown here is derived from an EMBL/GenBank/DDBJ whole genome shotgun (WGS) entry which is preliminary data.</text>
</comment>
<dbReference type="Proteomes" id="UP001378592">
    <property type="component" value="Unassembled WGS sequence"/>
</dbReference>
<name>A0AAN9W0L0_9ORTH</name>
<protein>
    <submittedName>
        <fullName evidence="2">Uncharacterized protein</fullName>
    </submittedName>
</protein>